<feature type="transmembrane region" description="Helical" evidence="6">
    <location>
        <begin position="45"/>
        <end position="66"/>
    </location>
</feature>
<accession>A0A432XAR7</accession>
<evidence type="ECO:0000256" key="1">
    <source>
        <dbReference type="ARBA" id="ARBA00004141"/>
    </source>
</evidence>
<dbReference type="Pfam" id="PF04241">
    <property type="entry name" value="DUF423"/>
    <property type="match status" value="1"/>
</dbReference>
<dbReference type="Proteomes" id="UP000286976">
    <property type="component" value="Unassembled WGS sequence"/>
</dbReference>
<dbReference type="EMBL" id="PIPQ01000001">
    <property type="protein sequence ID" value="RUO44410.1"/>
    <property type="molecule type" value="Genomic_DNA"/>
</dbReference>
<keyword evidence="4 6" id="KW-1133">Transmembrane helix</keyword>
<comment type="similarity">
    <text evidence="2">Belongs to the UPF0382 family.</text>
</comment>
<dbReference type="InterPro" id="IPR006696">
    <property type="entry name" value="DUF423"/>
</dbReference>
<evidence type="ECO:0000256" key="6">
    <source>
        <dbReference type="SAM" id="Phobius"/>
    </source>
</evidence>
<evidence type="ECO:0000256" key="3">
    <source>
        <dbReference type="ARBA" id="ARBA00022692"/>
    </source>
</evidence>
<comment type="subcellular location">
    <subcellularLocation>
        <location evidence="1">Membrane</location>
        <topology evidence="1">Multi-pass membrane protein</topology>
    </subcellularLocation>
</comment>
<dbReference type="OrthoDB" id="9802121at2"/>
<evidence type="ECO:0000256" key="2">
    <source>
        <dbReference type="ARBA" id="ARBA00009694"/>
    </source>
</evidence>
<reference evidence="7 8" key="1">
    <citation type="journal article" date="2011" name="Front. Microbiol.">
        <title>Genomic signatures of strain selection and enhancement in Bacillus atrophaeus var. globigii, a historical biowarfare simulant.</title>
        <authorList>
            <person name="Gibbons H.S."/>
            <person name="Broomall S.M."/>
            <person name="McNew L.A."/>
            <person name="Daligault H."/>
            <person name="Chapman C."/>
            <person name="Bruce D."/>
            <person name="Karavis M."/>
            <person name="Krepps M."/>
            <person name="McGregor P.A."/>
            <person name="Hong C."/>
            <person name="Park K.H."/>
            <person name="Akmal A."/>
            <person name="Feldman A."/>
            <person name="Lin J.S."/>
            <person name="Chang W.E."/>
            <person name="Higgs B.W."/>
            <person name="Demirev P."/>
            <person name="Lindquist J."/>
            <person name="Liem A."/>
            <person name="Fochler E."/>
            <person name="Read T.D."/>
            <person name="Tapia R."/>
            <person name="Johnson S."/>
            <person name="Bishop-Lilly K.A."/>
            <person name="Detter C."/>
            <person name="Han C."/>
            <person name="Sozhamannan S."/>
            <person name="Rosenzweig C.N."/>
            <person name="Skowronski E.W."/>
        </authorList>
    </citation>
    <scope>NUCLEOTIDE SEQUENCE [LARGE SCALE GENOMIC DNA]</scope>
    <source>
        <strain evidence="7 8">AIT1</strain>
    </source>
</reference>
<dbReference type="AlphaFoldDB" id="A0A432XAR7"/>
<keyword evidence="5 6" id="KW-0472">Membrane</keyword>
<dbReference type="GO" id="GO:0005886">
    <property type="term" value="C:plasma membrane"/>
    <property type="evidence" value="ECO:0007669"/>
    <property type="project" value="TreeGrafter"/>
</dbReference>
<proteinExistence type="inferred from homology"/>
<comment type="caution">
    <text evidence="7">The sequence shown here is derived from an EMBL/GenBank/DDBJ whole genome shotgun (WGS) entry which is preliminary data.</text>
</comment>
<evidence type="ECO:0000313" key="7">
    <source>
        <dbReference type="EMBL" id="RUO44410.1"/>
    </source>
</evidence>
<sequence>MTPFAKFLLVTAALLLAVAVMLGAFGAHALRNLVPEPALLTWQTGVLYQFIHALGIALLGVFVLLVPQLPFAKATGSFFLVGILCFSGSLYALVLTEWSWVGPITPLGGLCFIVGWVSLAGSLFRLPTRPS</sequence>
<organism evidence="7 8">
    <name type="scientific">Aliidiomarina taiwanensis</name>
    <dbReference type="NCBI Taxonomy" id="946228"/>
    <lineage>
        <taxon>Bacteria</taxon>
        <taxon>Pseudomonadati</taxon>
        <taxon>Pseudomonadota</taxon>
        <taxon>Gammaproteobacteria</taxon>
        <taxon>Alteromonadales</taxon>
        <taxon>Idiomarinaceae</taxon>
        <taxon>Aliidiomarina</taxon>
    </lineage>
</organism>
<keyword evidence="3 6" id="KW-0812">Transmembrane</keyword>
<dbReference type="PANTHER" id="PTHR43461">
    <property type="entry name" value="TRANSMEMBRANE PROTEIN 256"/>
    <property type="match status" value="1"/>
</dbReference>
<evidence type="ECO:0000256" key="5">
    <source>
        <dbReference type="ARBA" id="ARBA00023136"/>
    </source>
</evidence>
<feature type="transmembrane region" description="Helical" evidence="6">
    <location>
        <begin position="107"/>
        <end position="126"/>
    </location>
</feature>
<dbReference type="PANTHER" id="PTHR43461:SF1">
    <property type="entry name" value="TRANSMEMBRANE PROTEIN 256"/>
    <property type="match status" value="1"/>
</dbReference>
<evidence type="ECO:0000313" key="8">
    <source>
        <dbReference type="Proteomes" id="UP000286976"/>
    </source>
</evidence>
<gene>
    <name evidence="7" type="ORF">CWE15_04345</name>
</gene>
<dbReference type="RefSeq" id="WP_126756815.1">
    <property type="nucleotide sequence ID" value="NZ_PIPQ01000001.1"/>
</dbReference>
<keyword evidence="8" id="KW-1185">Reference proteome</keyword>
<name>A0A432XAR7_9GAMM</name>
<evidence type="ECO:0000256" key="4">
    <source>
        <dbReference type="ARBA" id="ARBA00022989"/>
    </source>
</evidence>
<protein>
    <submittedName>
        <fullName evidence="7">DUF423 domain-containing protein</fullName>
    </submittedName>
</protein>
<feature type="transmembrane region" description="Helical" evidence="6">
    <location>
        <begin position="78"/>
        <end position="101"/>
    </location>
</feature>